<evidence type="ECO:0000313" key="1">
    <source>
        <dbReference type="EMBL" id="EYC25060.1"/>
    </source>
</evidence>
<evidence type="ECO:0000313" key="2">
    <source>
        <dbReference type="Proteomes" id="UP000024635"/>
    </source>
</evidence>
<dbReference type="EMBL" id="JARK01001348">
    <property type="protein sequence ID" value="EYC25060.1"/>
    <property type="molecule type" value="Genomic_DNA"/>
</dbReference>
<dbReference type="Proteomes" id="UP000024635">
    <property type="component" value="Unassembled WGS sequence"/>
</dbReference>
<protein>
    <submittedName>
        <fullName evidence="1">Uncharacterized protein</fullName>
    </submittedName>
</protein>
<reference evidence="2" key="1">
    <citation type="journal article" date="2015" name="Nat. Genet.">
        <title>The genome and transcriptome of the zoonotic hookworm Ancylostoma ceylanicum identify infection-specific gene families.</title>
        <authorList>
            <person name="Schwarz E.M."/>
            <person name="Hu Y."/>
            <person name="Antoshechkin I."/>
            <person name="Miller M.M."/>
            <person name="Sternberg P.W."/>
            <person name="Aroian R.V."/>
        </authorList>
    </citation>
    <scope>NUCLEOTIDE SEQUENCE</scope>
    <source>
        <strain evidence="2">HY135</strain>
    </source>
</reference>
<accession>A0A016VCE6</accession>
<dbReference type="AlphaFoldDB" id="A0A016VCE6"/>
<comment type="caution">
    <text evidence="1">The sequence shown here is derived from an EMBL/GenBank/DDBJ whole genome shotgun (WGS) entry which is preliminary data.</text>
</comment>
<keyword evidence="2" id="KW-1185">Reference proteome</keyword>
<organism evidence="1 2">
    <name type="scientific">Ancylostoma ceylanicum</name>
    <dbReference type="NCBI Taxonomy" id="53326"/>
    <lineage>
        <taxon>Eukaryota</taxon>
        <taxon>Metazoa</taxon>
        <taxon>Ecdysozoa</taxon>
        <taxon>Nematoda</taxon>
        <taxon>Chromadorea</taxon>
        <taxon>Rhabditida</taxon>
        <taxon>Rhabditina</taxon>
        <taxon>Rhabditomorpha</taxon>
        <taxon>Strongyloidea</taxon>
        <taxon>Ancylostomatidae</taxon>
        <taxon>Ancylostomatinae</taxon>
        <taxon>Ancylostoma</taxon>
    </lineage>
</organism>
<gene>
    <name evidence="1" type="primary">Acey_s0012.g1677</name>
    <name evidence="1" type="ORF">Y032_0012g1677</name>
</gene>
<sequence>MQNPSGSSVGISSSTTFTMRIRSVRKIIYKSGLPAKRANEWSKCLGKSIWCDRFIFLAHIPLIRFSTSILYQPDAKPTIEYRVRGNPAHVQKSAICF</sequence>
<name>A0A016VCE6_9BILA</name>
<proteinExistence type="predicted"/>